<dbReference type="AlphaFoldDB" id="A0A1X1X9A2"/>
<sequence length="134" mass="15154">MTTTVARIKLVDDIGKTVCAFVKFVVDEQWGDEWLSEPFPGRIDNSMAAWRIEGKPLSRRARQRSDAILASGGTDIYSPRPPVRAIPTDDGYRWVLELPGLTLRWERVMPVLESLAERTDTLTVTQLRALAQRS</sequence>
<evidence type="ECO:0000313" key="1">
    <source>
        <dbReference type="EMBL" id="ORV95230.1"/>
    </source>
</evidence>
<accession>A0A1X1X9A2</accession>
<keyword evidence="2" id="KW-1185">Reference proteome</keyword>
<dbReference type="EMBL" id="LQOY01000022">
    <property type="protein sequence ID" value="ORV95230.1"/>
    <property type="molecule type" value="Genomic_DNA"/>
</dbReference>
<organism evidence="1 2">
    <name type="scientific">Mycobacterium gordonae</name>
    <dbReference type="NCBI Taxonomy" id="1778"/>
    <lineage>
        <taxon>Bacteria</taxon>
        <taxon>Bacillati</taxon>
        <taxon>Actinomycetota</taxon>
        <taxon>Actinomycetes</taxon>
        <taxon>Mycobacteriales</taxon>
        <taxon>Mycobacteriaceae</taxon>
        <taxon>Mycobacterium</taxon>
    </lineage>
</organism>
<name>A0A1X1X9A2_MYCGO</name>
<comment type="caution">
    <text evidence="1">The sequence shown here is derived from an EMBL/GenBank/DDBJ whole genome shotgun (WGS) entry which is preliminary data.</text>
</comment>
<gene>
    <name evidence="1" type="ORF">AWC08_15375</name>
</gene>
<evidence type="ECO:0000313" key="2">
    <source>
        <dbReference type="Proteomes" id="UP000193928"/>
    </source>
</evidence>
<reference evidence="1 2" key="1">
    <citation type="submission" date="2016-01" db="EMBL/GenBank/DDBJ databases">
        <title>The new phylogeny of the genus Mycobacterium.</title>
        <authorList>
            <person name="Tarcisio F."/>
            <person name="Conor M."/>
            <person name="Antonella G."/>
            <person name="Elisabetta G."/>
            <person name="Giulia F.S."/>
            <person name="Sara T."/>
            <person name="Anna F."/>
            <person name="Clotilde B."/>
            <person name="Roberto B."/>
            <person name="Veronica D.S."/>
            <person name="Fabio R."/>
            <person name="Monica P."/>
            <person name="Olivier J."/>
            <person name="Enrico T."/>
            <person name="Nicola S."/>
        </authorList>
    </citation>
    <scope>NUCLEOTIDE SEQUENCE [LARGE SCALE GENOMIC DNA]</scope>
    <source>
        <strain evidence="1 2">DSM 44160</strain>
    </source>
</reference>
<proteinExistence type="predicted"/>
<protein>
    <submittedName>
        <fullName evidence="1">Uncharacterized protein</fullName>
    </submittedName>
</protein>
<dbReference type="RefSeq" id="WP_069433082.1">
    <property type="nucleotide sequence ID" value="NZ_JACKSU010000020.1"/>
</dbReference>
<dbReference type="Proteomes" id="UP000193928">
    <property type="component" value="Unassembled WGS sequence"/>
</dbReference>